<gene>
    <name evidence="1" type="ORF">HDF10_002442</name>
</gene>
<evidence type="ECO:0000313" key="2">
    <source>
        <dbReference type="Proteomes" id="UP000569092"/>
    </source>
</evidence>
<organism evidence="1 2">
    <name type="scientific">Tunturiibacter lichenicola</name>
    <dbReference type="NCBI Taxonomy" id="2051959"/>
    <lineage>
        <taxon>Bacteria</taxon>
        <taxon>Pseudomonadati</taxon>
        <taxon>Acidobacteriota</taxon>
        <taxon>Terriglobia</taxon>
        <taxon>Terriglobales</taxon>
        <taxon>Acidobacteriaceae</taxon>
        <taxon>Tunturiibacter</taxon>
    </lineage>
</organism>
<proteinExistence type="predicted"/>
<dbReference type="AlphaFoldDB" id="A0A7W8N4F5"/>
<dbReference type="EMBL" id="JACHDZ010000003">
    <property type="protein sequence ID" value="MBB5344463.1"/>
    <property type="molecule type" value="Genomic_DNA"/>
</dbReference>
<sequence length="302" mass="32770">MPKAAAPVPAPAGASKSDISRFRTWRLWNKPLSSTVNQDHEDAGVMMIPASQNIYSGIYAKHLVYAEKTISLRLPASATSQQVLYAATTRPPNGSCLEVGTAYITQPSADPNAVKTTPALYVYDFCAPGGGNFVRGPIPGPSATDGILIDQSFVGKYAQAKVQNLPAYEIEIFTKDYPITANSTWYATIFNHQTGKWETLFSDRGMADDNRGWSIFETYYQSGQCSEGLPILGADQISLLNALSGRWELLNSSMPLLTLSVDQGGTQNNNCFVADPTGPASYKLLPDSPDYYMWSVNTLSAP</sequence>
<comment type="caution">
    <text evidence="1">The sequence shown here is derived from an EMBL/GenBank/DDBJ whole genome shotgun (WGS) entry which is preliminary data.</text>
</comment>
<dbReference type="Proteomes" id="UP000569092">
    <property type="component" value="Unassembled WGS sequence"/>
</dbReference>
<accession>A0A7W8N4F5</accession>
<name>A0A7W8N4F5_9BACT</name>
<protein>
    <submittedName>
        <fullName evidence="1">Uncharacterized protein</fullName>
    </submittedName>
</protein>
<reference evidence="1 2" key="1">
    <citation type="submission" date="2020-08" db="EMBL/GenBank/DDBJ databases">
        <title>Genomic Encyclopedia of Type Strains, Phase IV (KMG-V): Genome sequencing to study the core and pangenomes of soil and plant-associated prokaryotes.</title>
        <authorList>
            <person name="Whitman W."/>
        </authorList>
    </citation>
    <scope>NUCLEOTIDE SEQUENCE [LARGE SCALE GENOMIC DNA]</scope>
    <source>
        <strain evidence="1 2">M8US30</strain>
    </source>
</reference>
<evidence type="ECO:0000313" key="1">
    <source>
        <dbReference type="EMBL" id="MBB5344463.1"/>
    </source>
</evidence>